<dbReference type="FunFam" id="3.30.559.30:FF:000001">
    <property type="entry name" value="Non-ribosomal peptide synthetase"/>
    <property type="match status" value="1"/>
</dbReference>
<evidence type="ECO:0000259" key="6">
    <source>
        <dbReference type="PROSITE" id="PS50075"/>
    </source>
</evidence>
<dbReference type="GO" id="GO:0005829">
    <property type="term" value="C:cytosol"/>
    <property type="evidence" value="ECO:0007669"/>
    <property type="project" value="TreeGrafter"/>
</dbReference>
<evidence type="ECO:0000313" key="8">
    <source>
        <dbReference type="Proteomes" id="UP000054024"/>
    </source>
</evidence>
<keyword evidence="4" id="KW-0597">Phosphoprotein</keyword>
<dbReference type="SUPFAM" id="SSF52777">
    <property type="entry name" value="CoA-dependent acyltransferases"/>
    <property type="match status" value="4"/>
</dbReference>
<organism evidence="7 8">
    <name type="scientific">Streptomyces curacoi</name>
    <dbReference type="NCBI Taxonomy" id="146536"/>
    <lineage>
        <taxon>Bacteria</taxon>
        <taxon>Bacillati</taxon>
        <taxon>Actinomycetota</taxon>
        <taxon>Actinomycetes</taxon>
        <taxon>Kitasatosporales</taxon>
        <taxon>Streptomycetaceae</taxon>
        <taxon>Streptomyces</taxon>
    </lineage>
</organism>
<dbReference type="PROSITE" id="PS50075">
    <property type="entry name" value="CARRIER"/>
    <property type="match status" value="2"/>
</dbReference>
<dbReference type="GO" id="GO:0017000">
    <property type="term" value="P:antibiotic biosynthetic process"/>
    <property type="evidence" value="ECO:0007669"/>
    <property type="project" value="UniProtKB-ARBA"/>
</dbReference>
<reference evidence="7 8" key="1">
    <citation type="submission" date="2015-10" db="EMBL/GenBank/DDBJ databases">
        <title>Draft genome sequence of Streptomyces curacoi DSM 40107, type strain for the species Streptomyces curacoi.</title>
        <authorList>
            <person name="Ruckert C."/>
            <person name="Winkler A."/>
            <person name="Kalinowski J."/>
            <person name="Kampfer P."/>
            <person name="Glaeser S."/>
        </authorList>
    </citation>
    <scope>NUCLEOTIDE SEQUENCE [LARGE SCALE GENOMIC DNA]</scope>
    <source>
        <strain evidence="7 8">DSM 40107</strain>
    </source>
</reference>
<dbReference type="SUPFAM" id="SSF53474">
    <property type="entry name" value="alpha/beta-Hydrolases"/>
    <property type="match status" value="1"/>
</dbReference>
<dbReference type="GO" id="GO:0008610">
    <property type="term" value="P:lipid biosynthetic process"/>
    <property type="evidence" value="ECO:0007669"/>
    <property type="project" value="UniProtKB-ARBA"/>
</dbReference>
<keyword evidence="8" id="KW-1185">Reference proteome</keyword>
<dbReference type="NCBIfam" id="TIGR01733">
    <property type="entry name" value="AA-adenyl-dom"/>
    <property type="match status" value="2"/>
</dbReference>
<dbReference type="STRING" id="146536.AQI70_13605"/>
<dbReference type="GO" id="GO:0043041">
    <property type="term" value="P:amino acid activation for nonribosomal peptide biosynthetic process"/>
    <property type="evidence" value="ECO:0007669"/>
    <property type="project" value="TreeGrafter"/>
</dbReference>
<dbReference type="Gene3D" id="1.10.1200.10">
    <property type="entry name" value="ACP-like"/>
    <property type="match status" value="1"/>
</dbReference>
<dbReference type="PROSITE" id="PS00455">
    <property type="entry name" value="AMP_BINDING"/>
    <property type="match status" value="1"/>
</dbReference>
<dbReference type="InterPro" id="IPR010071">
    <property type="entry name" value="AA_adenyl_dom"/>
</dbReference>
<evidence type="ECO:0000313" key="7">
    <source>
        <dbReference type="EMBL" id="KUM78491.1"/>
    </source>
</evidence>
<keyword evidence="3" id="KW-0596">Phosphopantetheine</keyword>
<accession>A0A117PF01</accession>
<dbReference type="SUPFAM" id="SSF53335">
    <property type="entry name" value="S-adenosyl-L-methionine-dependent methyltransferases"/>
    <property type="match status" value="1"/>
</dbReference>
<sequence>MVPLSFAQRRLWFLYKFTGPSPTYNIPAVLRLHGRLDVAALRAALRDVVLRHDSLRTLIADDATGSPAQRVLAPDETTLDVPLVPVDRSGVESAVAQAIEYPFDLYVEIPVRAQLLRCAADEYVLVLVVHHIAADGGSSAPFTRDLALAYEARTNGRAPSWSPLPVRYVDYTLWQRELLGDESADNSLLARQVAYWRSELADLPQPLPLPLDRPRPTMASYRGDVVDFAIDPPLLTAIEELARSRGCTVAMVLQAALTVLLRRLGGGDDITLGSPIAGRTDEALTDMVGFFVNTWVLRVRLADDPSFDQVLQQVRDKALAAYDNQDAPFERLVELLNPDRSLAYHPFFQVMFAWQNSARLDLEMPGLRVTAEPVATRTAKFDLFFNIVPDPTGHGAGGVIEYSTDLFDRATVERLAARLRTVLRGVVAHPEAGIDSLDVLDHGERELLLRAFNDTDAPLPHRPLHALFERQAAATPDAVAVESATTTLTYRELDRRASAVARGLVRRGVGPETLVAVALPRSADLVVALLAVLKAGGAYLPVDTAYPVERLAFMLSDAAPALVITDGTFTPPGGMTGVGLAELTGAADDPLPAVRHTDHLAYAMYTSGSSGVPKGIAVTHRNVAGLALDRRWSDAHDRMLLHSPHTFDASTFELWVPLLRGGRVVVGPPGNLDTAALAALVKDRRLTAMWLTAGLFTVVADQDPGCLSGLRELWVGGDVVSPDAVTRVRAACPGLNVVDGYGPTETTVFATAHEVPAGQPVEQVPIGRPMDNMRAFVLDGELRPVPPGVVGELYVAGAGLARGYLGRAGLTAERFVACPFDGPGQRMYRTGDLAAWNRAGELVFHGRADTQVKVRGFRIEPGEVEAVLTGHPAVARAVVVARDDHGGDRRLVAYVVPDPGEAGSGSADAHVDEWQQVYERMYATPEAGFGEDFSGWNSSCTGKPIPRTEMREWRDAAVERVLCWAPRRVLEIGVGSGLLLAQVAPHVEEYWATDFSAVTVDRLRDQVETAGWADRVHLRCRPADDLSGLPERPFDTVVLNSVAQYFPDADYLDRVLRQAFDHLAPGGRLVVGDVRHAGSLRLLHHAVQRARRPGAAPDVLRAAVEHAVFLEKELVLDPEWFTRWGERAQAAVDIRLKSGSAHNELTRHRYEVVLHKAPADVVSLADLPTLVWGLDVDELTDLEQPGRIRRGTPVRIAGIPNARLATEAATGEPAPSAAVDPHRFQEWTADRGWGSLVTWSGAVDRFDAVLLPDGPAPAGVFDGGFNAAGAPGRTLANHPTRVRGLGRLLAALRGHVRERLPEYMVPSALVAVGGIPLSPNGKLDRRALPAPEFTTASDGQAPRTPYEEILAGLFAEVLGLDQVGVDDDFFRLGGHSLLATRLVGRIRAELGVETPVRSVFEAGTVAGLAARLAAAQTARSPLTPRDRPERVPLSFAQQRLWFLHRFEGPSTTYNTTTMLRLRGELDVSALRAAVVDVVHRHESLRTLIVEDGDGTPYQRILPADDVTPDVPCTEIAGSALGDALTAQAAHRFDLSTEIPLRAKVFRCAADDHVLALVIHHIASDGSSAAPLVRDLTTAYTARRDGRAPAWRPLAVQYADYALWQRAMLGDESDPDSVMAAEVDYWRRELAGVPEPLPLPLDRPRPVAGERREDRIEFALGPDLLAAVEELARRRSVTVSMVLQAALATLLHRMGSGDDITIGSPIAGRTDEAMADLVGFFVNTWVLRVGLGGDPTFETVLDQVRTKALAAYDNQEAPFDRLVELVNPGRSAAHHPLFQVICAWQNSPEAELNLPGLVIEVEPFARTTTAKFDLAFSLGPDPRGAGALGLAEYDTDLFDRDTVRKLVNRLLVVVHQVVADPAVPLSAVDVFEPGEFDRFVHQVNDTSVDLPGETITELFARQAAATPDAIAVTGDGASLTYRDLDAAAGRAAAALVQRGVTAESLVGVALPRSPEMVVTLLAVLKAGAAYLPVDPEYPAERLAFVLDDARPQIIVGDHEFTSRPTRDDCPRVTYGDLVGPGAPAGLSERVVSGDQLAYVIYTSGSTGRPKGVAISHRGVVQFAVDKWCRREGNERVLLRTRHTFDPMTYELWPTLLRGDCVVLAPPDDLDAGVFESFVARHGVTSALLITPVFNHLVEQNPRCLARLNEVWIGGERLSPAAVDRAVAACPDTTFVNAFGPTEITCNSTVHEIGPGPVRTDVPVGLPMDNMRVYVLDDRLRPVPPGVPGELYMAGDGLARGYLNRAGLSAGRFVACPFGEPGQRMYRTGDLGLWNSQGILEFRGRADHQVKIRGYRIEPGEVEAVLTEHPAVGQAVVIARELRDLGTHLLAYVVADGTSSDELRPYLMSRLPEYMVPSAIVFLDRLPLTSHQKLDRTALPDPDFAADEYLAPRTADERALADLIGEVLGVERVGADDDFFLLGGHSMLVVRLVNRIAAVLGVSVPVRTVFRHSVVADLAAQLRTVATGAPEDPFAAVLPIRTEGDRPPLWMIHPGSGLCWAYMSFAGHLPNQPMYGIQAREYDPTQPHAISVDDMVGHYLQHITALQPDGPYLLFGWSGGGTLAHAIAVELRRRGKEVGLLAMLDSAVAGGLGLENDLAEADVIEDAGTQAFVRDYLGRSAGEADYQSVVETVAAVTVRHTKLLDEFATPVFDGDVLFFTATVDDHGFAAQWPPYVSGRFDEHRIACKHREMSQPEYAAEICSAIDRALRR</sequence>
<dbReference type="PANTHER" id="PTHR45527:SF1">
    <property type="entry name" value="FATTY ACID SYNTHASE"/>
    <property type="match status" value="1"/>
</dbReference>
<keyword evidence="5" id="KW-0677">Repeat</keyword>
<dbReference type="InterPro" id="IPR001031">
    <property type="entry name" value="Thioesterase"/>
</dbReference>
<dbReference type="Proteomes" id="UP000054024">
    <property type="component" value="Unassembled WGS sequence"/>
</dbReference>
<dbReference type="PANTHER" id="PTHR45527">
    <property type="entry name" value="NONRIBOSOMAL PEPTIDE SYNTHETASE"/>
    <property type="match status" value="1"/>
</dbReference>
<dbReference type="InterPro" id="IPR029063">
    <property type="entry name" value="SAM-dependent_MTases_sf"/>
</dbReference>
<comment type="similarity">
    <text evidence="2">Belongs to the ATP-dependent AMP-binding enzyme family.</text>
</comment>
<dbReference type="Gene3D" id="3.30.559.30">
    <property type="entry name" value="Nonribosomal peptide synthetase, condensation domain"/>
    <property type="match status" value="2"/>
</dbReference>
<protein>
    <recommendedName>
        <fullName evidence="6">Carrier domain-containing protein</fullName>
    </recommendedName>
</protein>
<dbReference type="InterPro" id="IPR036736">
    <property type="entry name" value="ACP-like_sf"/>
</dbReference>
<dbReference type="InterPro" id="IPR020845">
    <property type="entry name" value="AMP-binding_CS"/>
</dbReference>
<gene>
    <name evidence="7" type="ORF">AQI70_13605</name>
</gene>
<dbReference type="CDD" id="cd19540">
    <property type="entry name" value="LCL_NRPS-like"/>
    <property type="match status" value="2"/>
</dbReference>
<dbReference type="InterPro" id="IPR023213">
    <property type="entry name" value="CAT-like_dom_sf"/>
</dbReference>
<dbReference type="GO" id="GO:0003824">
    <property type="term" value="F:catalytic activity"/>
    <property type="evidence" value="ECO:0007669"/>
    <property type="project" value="InterPro"/>
</dbReference>
<dbReference type="InterPro" id="IPR006162">
    <property type="entry name" value="Ppantetheine_attach_site"/>
</dbReference>
<evidence type="ECO:0000256" key="3">
    <source>
        <dbReference type="ARBA" id="ARBA00022450"/>
    </source>
</evidence>
<dbReference type="InterPro" id="IPR009081">
    <property type="entry name" value="PP-bd_ACP"/>
</dbReference>
<dbReference type="Pfam" id="PF00501">
    <property type="entry name" value="AMP-binding"/>
    <property type="match status" value="2"/>
</dbReference>
<dbReference type="CDD" id="cd12117">
    <property type="entry name" value="A_NRPS_Srf_like"/>
    <property type="match status" value="2"/>
</dbReference>
<dbReference type="RefSeq" id="WP_062148207.1">
    <property type="nucleotide sequence ID" value="NZ_KQ947986.1"/>
</dbReference>
<dbReference type="FunFam" id="2.30.38.10:FF:000001">
    <property type="entry name" value="Non-ribosomal peptide synthetase PvdI"/>
    <property type="match status" value="2"/>
</dbReference>
<name>A0A117PF01_9ACTN</name>
<dbReference type="GO" id="GO:0031177">
    <property type="term" value="F:phosphopantetheine binding"/>
    <property type="evidence" value="ECO:0007669"/>
    <property type="project" value="InterPro"/>
</dbReference>
<dbReference type="Gene3D" id="3.30.300.30">
    <property type="match status" value="3"/>
</dbReference>
<dbReference type="Pfam" id="PF08242">
    <property type="entry name" value="Methyltransf_12"/>
    <property type="match status" value="1"/>
</dbReference>
<dbReference type="Pfam" id="PF13193">
    <property type="entry name" value="AMP-binding_C"/>
    <property type="match status" value="2"/>
</dbReference>
<evidence type="ECO:0000256" key="1">
    <source>
        <dbReference type="ARBA" id="ARBA00001957"/>
    </source>
</evidence>
<dbReference type="FunFam" id="1.10.1200.10:FF:000016">
    <property type="entry name" value="Non-ribosomal peptide synthase"/>
    <property type="match status" value="2"/>
</dbReference>
<evidence type="ECO:0000256" key="2">
    <source>
        <dbReference type="ARBA" id="ARBA00006432"/>
    </source>
</evidence>
<comment type="caution">
    <text evidence="7">The sequence shown here is derived from an EMBL/GenBank/DDBJ whole genome shotgun (WGS) entry which is preliminary data.</text>
</comment>
<dbReference type="Gene3D" id="3.40.50.980">
    <property type="match status" value="4"/>
</dbReference>
<dbReference type="Pfam" id="PF00975">
    <property type="entry name" value="Thioesterase"/>
    <property type="match status" value="1"/>
</dbReference>
<dbReference type="InterPro" id="IPR045851">
    <property type="entry name" value="AMP-bd_C_sf"/>
</dbReference>
<dbReference type="Pfam" id="PF00550">
    <property type="entry name" value="PP-binding"/>
    <property type="match status" value="2"/>
</dbReference>
<dbReference type="InterPro" id="IPR025110">
    <property type="entry name" value="AMP-bd_C"/>
</dbReference>
<feature type="domain" description="Carrier" evidence="6">
    <location>
        <begin position="2389"/>
        <end position="2464"/>
    </location>
</feature>
<dbReference type="EMBL" id="LMWJ01000007">
    <property type="protein sequence ID" value="KUM78491.1"/>
    <property type="molecule type" value="Genomic_DNA"/>
</dbReference>
<feature type="domain" description="Carrier" evidence="6">
    <location>
        <begin position="1341"/>
        <end position="1416"/>
    </location>
</feature>
<dbReference type="Gene3D" id="2.30.38.10">
    <property type="entry name" value="Luciferase, Domain 3"/>
    <property type="match status" value="2"/>
</dbReference>
<dbReference type="InterPro" id="IPR000873">
    <property type="entry name" value="AMP-dep_synth/lig_dom"/>
</dbReference>
<dbReference type="GO" id="GO:0009403">
    <property type="term" value="P:toxin biosynthetic process"/>
    <property type="evidence" value="ECO:0007669"/>
    <property type="project" value="UniProtKB-ARBA"/>
</dbReference>
<dbReference type="SUPFAM" id="SSF47336">
    <property type="entry name" value="ACP-like"/>
    <property type="match status" value="2"/>
</dbReference>
<comment type="cofactor">
    <cofactor evidence="1">
        <name>pantetheine 4'-phosphate</name>
        <dbReference type="ChEBI" id="CHEBI:47942"/>
    </cofactor>
</comment>
<dbReference type="FunFam" id="3.40.50.980:FF:000001">
    <property type="entry name" value="Non-ribosomal peptide synthetase"/>
    <property type="match status" value="2"/>
</dbReference>
<dbReference type="GO" id="GO:0072330">
    <property type="term" value="P:monocarboxylic acid biosynthetic process"/>
    <property type="evidence" value="ECO:0007669"/>
    <property type="project" value="UniProtKB-ARBA"/>
</dbReference>
<dbReference type="CDD" id="cd02440">
    <property type="entry name" value="AdoMet_MTases"/>
    <property type="match status" value="1"/>
</dbReference>
<dbReference type="Pfam" id="PF00668">
    <property type="entry name" value="Condensation"/>
    <property type="match status" value="2"/>
</dbReference>
<dbReference type="InterPro" id="IPR001242">
    <property type="entry name" value="Condensation_dom"/>
</dbReference>
<evidence type="ECO:0000256" key="5">
    <source>
        <dbReference type="ARBA" id="ARBA00022737"/>
    </source>
</evidence>
<dbReference type="FunFam" id="3.30.300.30:FF:000010">
    <property type="entry name" value="Enterobactin synthetase component F"/>
    <property type="match status" value="1"/>
</dbReference>
<dbReference type="Gene3D" id="3.30.559.10">
    <property type="entry name" value="Chloramphenicol acetyltransferase-like domain"/>
    <property type="match status" value="2"/>
</dbReference>
<evidence type="ECO:0000256" key="4">
    <source>
        <dbReference type="ARBA" id="ARBA00022553"/>
    </source>
</evidence>
<dbReference type="OrthoDB" id="2472181at2"/>
<dbReference type="FunFam" id="3.40.50.12780:FF:000012">
    <property type="entry name" value="Non-ribosomal peptide synthetase"/>
    <property type="match status" value="1"/>
</dbReference>
<dbReference type="InterPro" id="IPR029058">
    <property type="entry name" value="AB_hydrolase_fold"/>
</dbReference>
<dbReference type="InterPro" id="IPR013217">
    <property type="entry name" value="Methyltransf_12"/>
</dbReference>
<proteinExistence type="inferred from homology"/>
<dbReference type="SUPFAM" id="SSF56801">
    <property type="entry name" value="Acetyl-CoA synthetase-like"/>
    <property type="match status" value="2"/>
</dbReference>
<dbReference type="Gene3D" id="3.40.50.150">
    <property type="entry name" value="Vaccinia Virus protein VP39"/>
    <property type="match status" value="1"/>
</dbReference>
<dbReference type="Gene3D" id="3.40.50.1820">
    <property type="entry name" value="alpha/beta hydrolase"/>
    <property type="match status" value="1"/>
</dbReference>
<dbReference type="InterPro" id="IPR020806">
    <property type="entry name" value="PKS_PP-bd"/>
</dbReference>
<dbReference type="PROSITE" id="PS00012">
    <property type="entry name" value="PHOSPHOPANTETHEINE"/>
    <property type="match status" value="2"/>
</dbReference>
<dbReference type="SMART" id="SM00823">
    <property type="entry name" value="PKS_PP"/>
    <property type="match status" value="2"/>
</dbReference>